<dbReference type="InterPro" id="IPR036263">
    <property type="entry name" value="Chorismate_II_sf"/>
</dbReference>
<dbReference type="NCBIfam" id="TIGR01806">
    <property type="entry name" value="CM_mono2"/>
    <property type="match status" value="1"/>
</dbReference>
<dbReference type="EC" id="5.4.99.5" evidence="2"/>
<dbReference type="EMBL" id="BAAABW010000012">
    <property type="protein sequence ID" value="GAA0344320.1"/>
    <property type="molecule type" value="Genomic_DNA"/>
</dbReference>
<comment type="caution">
    <text evidence="6">The sequence shown here is derived from an EMBL/GenBank/DDBJ whole genome shotgun (WGS) entry which is preliminary data.</text>
</comment>
<dbReference type="SUPFAM" id="SSF48600">
    <property type="entry name" value="Chorismate mutase II"/>
    <property type="match status" value="1"/>
</dbReference>
<keyword evidence="3" id="KW-0732">Signal</keyword>
<dbReference type="RefSeq" id="WP_344117447.1">
    <property type="nucleotide sequence ID" value="NZ_BAAABW010000012.1"/>
</dbReference>
<dbReference type="InterPro" id="IPR002701">
    <property type="entry name" value="CM_II_prokaryot"/>
</dbReference>
<evidence type="ECO:0000259" key="5">
    <source>
        <dbReference type="PROSITE" id="PS51168"/>
    </source>
</evidence>
<evidence type="ECO:0000256" key="3">
    <source>
        <dbReference type="ARBA" id="ARBA00022729"/>
    </source>
</evidence>
<comment type="pathway">
    <text evidence="1">Metabolic intermediate biosynthesis; prephenate biosynthesis; prephenate from chorismate: step 1/1.</text>
</comment>
<dbReference type="InterPro" id="IPR008240">
    <property type="entry name" value="Chorismate_mutase_periplasmic"/>
</dbReference>
<accession>A0ABN0WQP2</accession>
<dbReference type="InterPro" id="IPR051331">
    <property type="entry name" value="Chorismate_mutase-related"/>
</dbReference>
<keyword evidence="4" id="KW-0413">Isomerase</keyword>
<dbReference type="PANTHER" id="PTHR38041:SF2">
    <property type="entry name" value="SECRETED CHORISMATE MUTASE"/>
    <property type="match status" value="1"/>
</dbReference>
<organism evidence="6 7">
    <name type="scientific">Streptomyces blastmyceticus</name>
    <dbReference type="NCBI Taxonomy" id="68180"/>
    <lineage>
        <taxon>Bacteria</taxon>
        <taxon>Bacillati</taxon>
        <taxon>Actinomycetota</taxon>
        <taxon>Actinomycetes</taxon>
        <taxon>Kitasatosporales</taxon>
        <taxon>Streptomycetaceae</taxon>
        <taxon>Streptomyces</taxon>
    </lineage>
</organism>
<keyword evidence="7" id="KW-1185">Reference proteome</keyword>
<protein>
    <recommendedName>
        <fullName evidence="2">chorismate mutase</fullName>
        <ecNumber evidence="2">5.4.99.5</ecNumber>
    </recommendedName>
</protein>
<dbReference type="InterPro" id="IPR036979">
    <property type="entry name" value="CM_dom_sf"/>
</dbReference>
<feature type="domain" description="Chorismate mutase" evidence="5">
    <location>
        <begin position="41"/>
        <end position="132"/>
    </location>
</feature>
<dbReference type="Proteomes" id="UP001500063">
    <property type="component" value="Unassembled WGS sequence"/>
</dbReference>
<gene>
    <name evidence="6" type="ORF">GCM10010319_20620</name>
</gene>
<reference evidence="6 7" key="1">
    <citation type="journal article" date="2019" name="Int. J. Syst. Evol. Microbiol.">
        <title>The Global Catalogue of Microorganisms (GCM) 10K type strain sequencing project: providing services to taxonomists for standard genome sequencing and annotation.</title>
        <authorList>
            <consortium name="The Broad Institute Genomics Platform"/>
            <consortium name="The Broad Institute Genome Sequencing Center for Infectious Disease"/>
            <person name="Wu L."/>
            <person name="Ma J."/>
        </authorList>
    </citation>
    <scope>NUCLEOTIDE SEQUENCE [LARGE SCALE GENOMIC DNA]</scope>
    <source>
        <strain evidence="6 7">JCM 4565</strain>
    </source>
</reference>
<dbReference type="PROSITE" id="PS51168">
    <property type="entry name" value="CHORISMATE_MUT_2"/>
    <property type="match status" value="1"/>
</dbReference>
<name>A0ABN0WQP2_9ACTN</name>
<dbReference type="Pfam" id="PF01817">
    <property type="entry name" value="CM_2"/>
    <property type="match status" value="1"/>
</dbReference>
<dbReference type="PANTHER" id="PTHR38041">
    <property type="entry name" value="CHORISMATE MUTASE"/>
    <property type="match status" value="1"/>
</dbReference>
<evidence type="ECO:0000313" key="6">
    <source>
        <dbReference type="EMBL" id="GAA0344320.1"/>
    </source>
</evidence>
<sequence length="216" mass="22821">MPAPPDGRGRSRAVLRRCAAALALLYCVVACVSDQHDDTGSARPSTAAGASPAAEQAVRTLVRLAAERIATADSVAAAKWGTGRPVDDPVAEKAVLDAMDTRAARLGMDREVVRRVFEDQIEANKAVQRALHERWEEDSELLPALRPDLVKQVDPVLDRLGGELLEAIRGAGPALSGPRCATVLDRDKALTARSAGLDAVHGDGLDRALAHTCDAP</sequence>
<evidence type="ECO:0000313" key="7">
    <source>
        <dbReference type="Proteomes" id="UP001500063"/>
    </source>
</evidence>
<evidence type="ECO:0000256" key="2">
    <source>
        <dbReference type="ARBA" id="ARBA00012404"/>
    </source>
</evidence>
<evidence type="ECO:0000256" key="4">
    <source>
        <dbReference type="ARBA" id="ARBA00023235"/>
    </source>
</evidence>
<dbReference type="SMART" id="SM00830">
    <property type="entry name" value="CM_2"/>
    <property type="match status" value="1"/>
</dbReference>
<proteinExistence type="predicted"/>
<evidence type="ECO:0000256" key="1">
    <source>
        <dbReference type="ARBA" id="ARBA00004817"/>
    </source>
</evidence>
<dbReference type="Gene3D" id="1.20.59.10">
    <property type="entry name" value="Chorismate mutase"/>
    <property type="match status" value="1"/>
</dbReference>